<dbReference type="InterPro" id="IPR004518">
    <property type="entry name" value="MazG-like_dom"/>
</dbReference>
<dbReference type="Pfam" id="PF03819">
    <property type="entry name" value="MazG"/>
    <property type="match status" value="1"/>
</dbReference>
<dbReference type="PANTHER" id="PTHR30522:SF0">
    <property type="entry name" value="NUCLEOSIDE TRIPHOSPHATE PYROPHOSPHOHYDROLASE"/>
    <property type="match status" value="1"/>
</dbReference>
<reference evidence="2 3" key="1">
    <citation type="submission" date="2014-03" db="EMBL/GenBank/DDBJ databases">
        <title>Genomics of Bifidobacteria.</title>
        <authorList>
            <person name="Ventura M."/>
            <person name="Milani C."/>
            <person name="Lugli G.A."/>
        </authorList>
    </citation>
    <scope>NUCLEOTIDE SEQUENCE [LARGE SCALE GENOMIC DNA]</scope>
    <source>
        <strain evidence="2 3">LMG 10738</strain>
    </source>
</reference>
<dbReference type="AlphaFoldDB" id="A0A087B4L1"/>
<dbReference type="InterPro" id="IPR048015">
    <property type="entry name" value="NTP-PPase_MazG-like_N"/>
</dbReference>
<organism evidence="2 3">
    <name type="scientific">Bifidobacterium cuniculi</name>
    <dbReference type="NCBI Taxonomy" id="1688"/>
    <lineage>
        <taxon>Bacteria</taxon>
        <taxon>Bacillati</taxon>
        <taxon>Actinomycetota</taxon>
        <taxon>Actinomycetes</taxon>
        <taxon>Bifidobacteriales</taxon>
        <taxon>Bifidobacteriaceae</taxon>
        <taxon>Bifidobacterium</taxon>
    </lineage>
</organism>
<dbReference type="EMBL" id="JGYV01000001">
    <property type="protein sequence ID" value="KFI65961.1"/>
    <property type="molecule type" value="Genomic_DNA"/>
</dbReference>
<dbReference type="GO" id="GO:0046081">
    <property type="term" value="P:dUTP catabolic process"/>
    <property type="evidence" value="ECO:0007669"/>
    <property type="project" value="TreeGrafter"/>
</dbReference>
<gene>
    <name evidence="2" type="ORF">BCUN_0460</name>
</gene>
<accession>A0A087B4L1</accession>
<dbReference type="STRING" id="1688.BCUN_0460"/>
<dbReference type="GO" id="GO:0046052">
    <property type="term" value="P:UTP catabolic process"/>
    <property type="evidence" value="ECO:0007669"/>
    <property type="project" value="TreeGrafter"/>
</dbReference>
<comment type="caution">
    <text evidence="2">The sequence shown here is derived from an EMBL/GenBank/DDBJ whole genome shotgun (WGS) entry which is preliminary data.</text>
</comment>
<dbReference type="GO" id="GO:0046047">
    <property type="term" value="P:TTP catabolic process"/>
    <property type="evidence" value="ECO:0007669"/>
    <property type="project" value="TreeGrafter"/>
</dbReference>
<dbReference type="EC" id="3.6.1.8" evidence="2"/>
<proteinExistence type="predicted"/>
<dbReference type="Gene3D" id="1.10.287.1080">
    <property type="entry name" value="MazG-like"/>
    <property type="match status" value="2"/>
</dbReference>
<dbReference type="FunFam" id="1.10.287.1080:FF:000001">
    <property type="entry name" value="Nucleoside triphosphate pyrophosphohydrolase"/>
    <property type="match status" value="1"/>
</dbReference>
<sequence length="249" mass="27613">MNDTTTHDTYELPEGFRNSPKLKPVLDAAGPLERVQAIVQVLHGPGGCPWDGEQTNRSLIKPLLEETYEYIEALETDDRDNMREELGDMLLQSVFQAQVCSEDPDDPFTLDEVCDRLVDKLITRHPHLFADDTDGGELTGEETLALWEKMKQQEKQRDSVLDGISHAQGALPRAAKVASRIRKAPDADALADAFALPAPADDTERIADAMLALVREADGAGIDVENALRNRLRQVEQRVEVLESEARSS</sequence>
<dbReference type="GO" id="GO:0006203">
    <property type="term" value="P:dGTP catabolic process"/>
    <property type="evidence" value="ECO:0007669"/>
    <property type="project" value="TreeGrafter"/>
</dbReference>
<evidence type="ECO:0000259" key="1">
    <source>
        <dbReference type="Pfam" id="PF03819"/>
    </source>
</evidence>
<dbReference type="PANTHER" id="PTHR30522">
    <property type="entry name" value="NUCLEOSIDE TRIPHOSPHATE PYROPHOSPHOHYDROLASE"/>
    <property type="match status" value="1"/>
</dbReference>
<dbReference type="Proteomes" id="UP000029067">
    <property type="component" value="Unassembled WGS sequence"/>
</dbReference>
<dbReference type="GO" id="GO:0046076">
    <property type="term" value="P:dTTP catabolic process"/>
    <property type="evidence" value="ECO:0007669"/>
    <property type="project" value="TreeGrafter"/>
</dbReference>
<evidence type="ECO:0000313" key="3">
    <source>
        <dbReference type="Proteomes" id="UP000029067"/>
    </source>
</evidence>
<dbReference type="GO" id="GO:0047693">
    <property type="term" value="F:ATP diphosphatase activity"/>
    <property type="evidence" value="ECO:0007669"/>
    <property type="project" value="UniProtKB-EC"/>
</dbReference>
<evidence type="ECO:0000313" key="2">
    <source>
        <dbReference type="EMBL" id="KFI65961.1"/>
    </source>
</evidence>
<dbReference type="GO" id="GO:0046061">
    <property type="term" value="P:dATP catabolic process"/>
    <property type="evidence" value="ECO:0007669"/>
    <property type="project" value="TreeGrafter"/>
</dbReference>
<dbReference type="SUPFAM" id="SSF101386">
    <property type="entry name" value="all-alpha NTP pyrophosphatases"/>
    <property type="match status" value="1"/>
</dbReference>
<dbReference type="OrthoDB" id="9808939at2"/>
<keyword evidence="3" id="KW-1185">Reference proteome</keyword>
<dbReference type="GO" id="GO:0006950">
    <property type="term" value="P:response to stress"/>
    <property type="evidence" value="ECO:0007669"/>
    <property type="project" value="UniProtKB-ARBA"/>
</dbReference>
<dbReference type="CDD" id="cd11528">
    <property type="entry name" value="NTP-PPase_MazG_Nterm"/>
    <property type="match status" value="1"/>
</dbReference>
<protein>
    <submittedName>
        <fullName evidence="2">MazG protein</fullName>
        <ecNumber evidence="2">3.6.1.8</ecNumber>
    </submittedName>
</protein>
<feature type="domain" description="NTP pyrophosphohydrolase MazG-like" evidence="1">
    <location>
        <begin position="54"/>
        <end position="129"/>
    </location>
</feature>
<name>A0A087B4L1_9BIFI</name>
<dbReference type="eggNOG" id="COG3956">
    <property type="taxonomic scope" value="Bacteria"/>
</dbReference>
<keyword evidence="2" id="KW-0378">Hydrolase</keyword>
<dbReference type="InterPro" id="IPR011551">
    <property type="entry name" value="NTP_PyrPHydrolase_MazG"/>
</dbReference>